<dbReference type="GO" id="GO:0005634">
    <property type="term" value="C:nucleus"/>
    <property type="evidence" value="ECO:0007669"/>
    <property type="project" value="UniProtKB-SubCell"/>
</dbReference>
<evidence type="ECO:0000256" key="11">
    <source>
        <dbReference type="RuleBase" id="RU004334"/>
    </source>
</evidence>
<dbReference type="SMART" id="SM00430">
    <property type="entry name" value="HOLI"/>
    <property type="match status" value="1"/>
</dbReference>
<keyword evidence="10 11" id="KW-0539">Nucleus</keyword>
<keyword evidence="7 11" id="KW-0238">DNA-binding</keyword>
<evidence type="ECO:0000256" key="9">
    <source>
        <dbReference type="ARBA" id="ARBA00023170"/>
    </source>
</evidence>
<dbReference type="AlphaFoldDB" id="A0AAJ7TAL0"/>
<evidence type="ECO:0000256" key="5">
    <source>
        <dbReference type="ARBA" id="ARBA00022833"/>
    </source>
</evidence>
<reference evidence="16" key="1">
    <citation type="submission" date="2025-08" db="UniProtKB">
        <authorList>
            <consortium name="RefSeq"/>
        </authorList>
    </citation>
    <scope>IDENTIFICATION</scope>
    <source>
        <tissue evidence="16">Sperm</tissue>
    </source>
</reference>
<dbReference type="SUPFAM" id="SSF57716">
    <property type="entry name" value="Glucocorticoid receptor-like (DNA-binding domain)"/>
    <property type="match status" value="1"/>
</dbReference>
<dbReference type="PANTHER" id="PTHR24083">
    <property type="entry name" value="NUCLEAR HORMONE RECEPTOR"/>
    <property type="match status" value="1"/>
</dbReference>
<dbReference type="PRINTS" id="PR00047">
    <property type="entry name" value="STROIDFINGER"/>
</dbReference>
<dbReference type="InterPro" id="IPR050274">
    <property type="entry name" value="Nuclear_hormone_rcpt_NR2"/>
</dbReference>
<sequence length="490" mass="53506">MRLSGSVLGMEMADYCESLDPAYTALEFDSVHMLPPATSHGDMTPVDPGSIAGAANGGDAPGGLASGGGTMSFCAICGDRATGKHYGASSCDGCKGFFRRSIRKNHMYSCRYSRQCVVDKDKRNQCRYCRLKKCFRAGMKKEAVQNERDRISTRRNSQDDATSPSINTFVQAESLSRQFMPPMVGGSGDLSLKQVASIQDICESIKQQLLVLVEWAKYLPVFCELLLDDQVALLRAHAGEHLLLGVAKRSMTYKDVLLLGDGHILARSCPEADVGRVACRVLDELVVPFQELQIDDNEFACLKAVVFFDPDAKGLRDPERIRNVRFQAQLSLEDYVTDRQYESRGRFGQLLLLLPTLQSLAWQMIEQIQLARLLSVVRVDSLLQEMLLGGAANELQHPHVQHPSSHLNPEHMGGQVIMSTALPHGLMPNGQVSSSPETPHPSPPSSVPPPGTRAGAEPFRHLHTMGGSPVTSSAAHVFSHGSGLKREALS</sequence>
<dbReference type="GO" id="GO:0008270">
    <property type="term" value="F:zinc ion binding"/>
    <property type="evidence" value="ECO:0007669"/>
    <property type="project" value="UniProtKB-KW"/>
</dbReference>
<dbReference type="GO" id="GO:0003700">
    <property type="term" value="F:DNA-binding transcription factor activity"/>
    <property type="evidence" value="ECO:0007669"/>
    <property type="project" value="InterPro"/>
</dbReference>
<dbReference type="PROSITE" id="PS51843">
    <property type="entry name" value="NR_LBD"/>
    <property type="match status" value="1"/>
</dbReference>
<dbReference type="Proteomes" id="UP001318040">
    <property type="component" value="Chromosome 20"/>
</dbReference>
<dbReference type="FunFam" id="1.10.565.10:FF:000026">
    <property type="entry name" value="Hepatocyte nuclear factor 4"/>
    <property type="match status" value="1"/>
</dbReference>
<keyword evidence="8 11" id="KW-0804">Transcription</keyword>
<evidence type="ECO:0000256" key="1">
    <source>
        <dbReference type="ARBA" id="ARBA00004123"/>
    </source>
</evidence>
<evidence type="ECO:0000259" key="13">
    <source>
        <dbReference type="PROSITE" id="PS51030"/>
    </source>
</evidence>
<dbReference type="InterPro" id="IPR001628">
    <property type="entry name" value="Znf_hrmn_rcpt"/>
</dbReference>
<evidence type="ECO:0000313" key="16">
    <source>
        <dbReference type="RefSeq" id="XP_032813435.1"/>
    </source>
</evidence>
<dbReference type="SMART" id="SM00399">
    <property type="entry name" value="ZnF_C4"/>
    <property type="match status" value="1"/>
</dbReference>
<comment type="subcellular location">
    <subcellularLocation>
        <location evidence="1 11">Nucleus</location>
    </subcellularLocation>
</comment>
<keyword evidence="4 11" id="KW-0863">Zinc-finger</keyword>
<keyword evidence="3 11" id="KW-0479">Metal-binding</keyword>
<feature type="domain" description="NR LBD" evidence="14">
    <location>
        <begin position="161"/>
        <end position="390"/>
    </location>
</feature>
<dbReference type="InterPro" id="IPR049635">
    <property type="entry name" value="HNF4_LBD"/>
</dbReference>
<dbReference type="PRINTS" id="PR00398">
    <property type="entry name" value="STRDHORMONER"/>
</dbReference>
<gene>
    <name evidence="16" type="primary">LOC116944115</name>
</gene>
<evidence type="ECO:0000259" key="14">
    <source>
        <dbReference type="PROSITE" id="PS51843"/>
    </source>
</evidence>
<evidence type="ECO:0000256" key="10">
    <source>
        <dbReference type="ARBA" id="ARBA00023242"/>
    </source>
</evidence>
<dbReference type="Pfam" id="PF00104">
    <property type="entry name" value="Hormone_recep"/>
    <property type="match status" value="1"/>
</dbReference>
<dbReference type="InterPro" id="IPR013088">
    <property type="entry name" value="Znf_NHR/GATA"/>
</dbReference>
<organism evidence="15 16">
    <name type="scientific">Petromyzon marinus</name>
    <name type="common">Sea lamprey</name>
    <dbReference type="NCBI Taxonomy" id="7757"/>
    <lineage>
        <taxon>Eukaryota</taxon>
        <taxon>Metazoa</taxon>
        <taxon>Chordata</taxon>
        <taxon>Craniata</taxon>
        <taxon>Vertebrata</taxon>
        <taxon>Cyclostomata</taxon>
        <taxon>Hyperoartia</taxon>
        <taxon>Petromyzontiformes</taxon>
        <taxon>Petromyzontidae</taxon>
        <taxon>Petromyzon</taxon>
    </lineage>
</organism>
<dbReference type="RefSeq" id="XP_032813435.1">
    <property type="nucleotide sequence ID" value="XM_032957544.1"/>
</dbReference>
<dbReference type="Gene3D" id="3.30.50.10">
    <property type="entry name" value="Erythroid Transcription Factor GATA-1, subunit A"/>
    <property type="match status" value="1"/>
</dbReference>
<dbReference type="KEGG" id="pmrn:116944115"/>
<accession>A0AAJ7TAL0</accession>
<evidence type="ECO:0000256" key="7">
    <source>
        <dbReference type="ARBA" id="ARBA00023125"/>
    </source>
</evidence>
<evidence type="ECO:0000256" key="4">
    <source>
        <dbReference type="ARBA" id="ARBA00022771"/>
    </source>
</evidence>
<evidence type="ECO:0000256" key="12">
    <source>
        <dbReference type="SAM" id="MobiDB-lite"/>
    </source>
</evidence>
<dbReference type="Pfam" id="PF00105">
    <property type="entry name" value="zf-C4"/>
    <property type="match status" value="1"/>
</dbReference>
<comment type="similarity">
    <text evidence="2">Belongs to the nuclear hormone receptor family. NR2 subfamily.</text>
</comment>
<name>A0AAJ7TAL0_PETMA</name>
<dbReference type="CDD" id="cd06931">
    <property type="entry name" value="NR_LBD_HNF4_like"/>
    <property type="match status" value="1"/>
</dbReference>
<dbReference type="GeneID" id="116944115"/>
<dbReference type="InterPro" id="IPR035500">
    <property type="entry name" value="NHR-like_dom_sf"/>
</dbReference>
<dbReference type="InterPro" id="IPR000536">
    <property type="entry name" value="Nucl_hrmn_rcpt_lig-bd"/>
</dbReference>
<dbReference type="PROSITE" id="PS00031">
    <property type="entry name" value="NUCLEAR_REC_DBD_1"/>
    <property type="match status" value="1"/>
</dbReference>
<keyword evidence="9 11" id="KW-0675">Receptor</keyword>
<dbReference type="InterPro" id="IPR001723">
    <property type="entry name" value="Nuclear_hrmn_rcpt"/>
</dbReference>
<feature type="compositionally biased region" description="Basic and acidic residues" evidence="12">
    <location>
        <begin position="145"/>
        <end position="158"/>
    </location>
</feature>
<keyword evidence="6 11" id="KW-0805">Transcription regulation</keyword>
<feature type="region of interest" description="Disordered" evidence="12">
    <location>
        <begin position="145"/>
        <end position="164"/>
    </location>
</feature>
<dbReference type="CDD" id="cd06960">
    <property type="entry name" value="NR_DBD_HNF4A"/>
    <property type="match status" value="1"/>
</dbReference>
<proteinExistence type="inferred from homology"/>
<evidence type="ECO:0000256" key="8">
    <source>
        <dbReference type="ARBA" id="ARBA00023163"/>
    </source>
</evidence>
<evidence type="ECO:0000313" key="15">
    <source>
        <dbReference type="Proteomes" id="UP001318040"/>
    </source>
</evidence>
<evidence type="ECO:0000256" key="3">
    <source>
        <dbReference type="ARBA" id="ARBA00022723"/>
    </source>
</evidence>
<keyword evidence="15" id="KW-1185">Reference proteome</keyword>
<dbReference type="GO" id="GO:0000978">
    <property type="term" value="F:RNA polymerase II cis-regulatory region sequence-specific DNA binding"/>
    <property type="evidence" value="ECO:0007669"/>
    <property type="project" value="InterPro"/>
</dbReference>
<dbReference type="InterPro" id="IPR049636">
    <property type="entry name" value="HNF4-like_DBD"/>
</dbReference>
<keyword evidence="5 11" id="KW-0862">Zinc</keyword>
<dbReference type="PROSITE" id="PS51030">
    <property type="entry name" value="NUCLEAR_REC_DBD_2"/>
    <property type="match status" value="1"/>
</dbReference>
<dbReference type="Gene3D" id="1.10.565.10">
    <property type="entry name" value="Retinoid X Receptor"/>
    <property type="match status" value="1"/>
</dbReference>
<dbReference type="SUPFAM" id="SSF48508">
    <property type="entry name" value="Nuclear receptor ligand-binding domain"/>
    <property type="match status" value="1"/>
</dbReference>
<protein>
    <submittedName>
        <fullName evidence="16">Hepatocyte nuclear factor 4-gamma-like isoform X1</fullName>
    </submittedName>
</protein>
<dbReference type="FunFam" id="3.30.50.10:FF:000012">
    <property type="entry name" value="Hepatocyte nuclear factor 4, alpha"/>
    <property type="match status" value="1"/>
</dbReference>
<evidence type="ECO:0000256" key="6">
    <source>
        <dbReference type="ARBA" id="ARBA00023015"/>
    </source>
</evidence>
<feature type="domain" description="Nuclear receptor" evidence="13">
    <location>
        <begin position="71"/>
        <end position="146"/>
    </location>
</feature>
<evidence type="ECO:0000256" key="2">
    <source>
        <dbReference type="ARBA" id="ARBA00006421"/>
    </source>
</evidence>
<feature type="compositionally biased region" description="Pro residues" evidence="12">
    <location>
        <begin position="438"/>
        <end position="451"/>
    </location>
</feature>
<feature type="region of interest" description="Disordered" evidence="12">
    <location>
        <begin position="422"/>
        <end position="490"/>
    </location>
</feature>